<dbReference type="PANTHER" id="PTHR12308">
    <property type="entry name" value="ANOCTAMIN"/>
    <property type="match status" value="1"/>
</dbReference>
<keyword evidence="5 8" id="KW-1133">Transmembrane helix</keyword>
<evidence type="ECO:0000256" key="3">
    <source>
        <dbReference type="ARBA" id="ARBA00022475"/>
    </source>
</evidence>
<evidence type="ECO:0000259" key="11">
    <source>
        <dbReference type="Pfam" id="PF16178"/>
    </source>
</evidence>
<evidence type="ECO:0000256" key="5">
    <source>
        <dbReference type="ARBA" id="ARBA00022989"/>
    </source>
</evidence>
<name>A0A979FI24_HYAAZ</name>
<accession>A0A979FI24</accession>
<organism evidence="12 13">
    <name type="scientific">Hyalella azteca</name>
    <name type="common">Amphipod</name>
    <dbReference type="NCBI Taxonomy" id="294128"/>
    <lineage>
        <taxon>Eukaryota</taxon>
        <taxon>Metazoa</taxon>
        <taxon>Ecdysozoa</taxon>
        <taxon>Arthropoda</taxon>
        <taxon>Crustacea</taxon>
        <taxon>Multicrustacea</taxon>
        <taxon>Malacostraca</taxon>
        <taxon>Eumalacostraca</taxon>
        <taxon>Peracarida</taxon>
        <taxon>Amphipoda</taxon>
        <taxon>Senticaudata</taxon>
        <taxon>Talitrida</taxon>
        <taxon>Talitroidea</taxon>
        <taxon>Hyalellidae</taxon>
        <taxon>Hyalella</taxon>
    </lineage>
</organism>
<evidence type="ECO:0000256" key="9">
    <source>
        <dbReference type="SAM" id="MobiDB-lite"/>
    </source>
</evidence>
<feature type="transmembrane region" description="Helical" evidence="8">
    <location>
        <begin position="800"/>
        <end position="825"/>
    </location>
</feature>
<evidence type="ECO:0000256" key="2">
    <source>
        <dbReference type="ARBA" id="ARBA00009671"/>
    </source>
</evidence>
<feature type="transmembrane region" description="Helical" evidence="8">
    <location>
        <begin position="644"/>
        <end position="672"/>
    </location>
</feature>
<keyword evidence="3" id="KW-1003">Cell membrane</keyword>
<feature type="region of interest" description="Disordered" evidence="9">
    <location>
        <begin position="75"/>
        <end position="144"/>
    </location>
</feature>
<feature type="region of interest" description="Disordered" evidence="9">
    <location>
        <begin position="238"/>
        <end position="294"/>
    </location>
</feature>
<evidence type="ECO:0000313" key="12">
    <source>
        <dbReference type="Proteomes" id="UP000694843"/>
    </source>
</evidence>
<dbReference type="RefSeq" id="XP_047736591.1">
    <property type="nucleotide sequence ID" value="XM_047880635.1"/>
</dbReference>
<feature type="compositionally biased region" description="Basic and acidic residues" evidence="9">
    <location>
        <begin position="256"/>
        <end position="273"/>
    </location>
</feature>
<comment type="similarity">
    <text evidence="2 8">Belongs to the anoctamin family.</text>
</comment>
<comment type="caution">
    <text evidence="8">Lacks conserved residue(s) required for the propagation of feature annotation.</text>
</comment>
<keyword evidence="6 8" id="KW-0472">Membrane</keyword>
<dbReference type="GO" id="GO:0005254">
    <property type="term" value="F:chloride channel activity"/>
    <property type="evidence" value="ECO:0007669"/>
    <property type="project" value="TreeGrafter"/>
</dbReference>
<reference evidence="13" key="1">
    <citation type="submission" date="2025-08" db="UniProtKB">
        <authorList>
            <consortium name="RefSeq"/>
        </authorList>
    </citation>
    <scope>IDENTIFICATION</scope>
    <source>
        <tissue evidence="13">Whole organism</tissue>
    </source>
</reference>
<feature type="transmembrane region" description="Helical" evidence="8">
    <location>
        <begin position="845"/>
        <end position="866"/>
    </location>
</feature>
<dbReference type="GO" id="GO:0046983">
    <property type="term" value="F:protein dimerization activity"/>
    <property type="evidence" value="ECO:0007669"/>
    <property type="project" value="InterPro"/>
</dbReference>
<dbReference type="KEGG" id="hazt:108680164"/>
<feature type="compositionally biased region" description="Basic and acidic residues" evidence="9">
    <location>
        <begin position="124"/>
        <end position="139"/>
    </location>
</feature>
<feature type="region of interest" description="Disordered" evidence="9">
    <location>
        <begin position="502"/>
        <end position="521"/>
    </location>
</feature>
<feature type="region of interest" description="Disordered" evidence="9">
    <location>
        <begin position="208"/>
        <end position="227"/>
    </location>
</feature>
<evidence type="ECO:0000256" key="8">
    <source>
        <dbReference type="RuleBase" id="RU280814"/>
    </source>
</evidence>
<keyword evidence="12" id="KW-1185">Reference proteome</keyword>
<feature type="transmembrane region" description="Helical" evidence="8">
    <location>
        <begin position="1064"/>
        <end position="1089"/>
    </location>
</feature>
<dbReference type="Proteomes" id="UP000694843">
    <property type="component" value="Unplaced"/>
</dbReference>
<dbReference type="PANTHER" id="PTHR12308:SF84">
    <property type="entry name" value="ANOCTAMIN"/>
    <property type="match status" value="1"/>
</dbReference>
<dbReference type="Pfam" id="PF04547">
    <property type="entry name" value="Anoctamin"/>
    <property type="match status" value="1"/>
</dbReference>
<comment type="subcellular location">
    <subcellularLocation>
        <location evidence="1">Cell membrane</location>
        <topology evidence="1">Multi-pass membrane protein</topology>
    </subcellularLocation>
    <subcellularLocation>
        <location evidence="8">Membrane</location>
        <topology evidence="8">Multi-pass membrane protein</topology>
    </subcellularLocation>
</comment>
<proteinExistence type="inferred from homology"/>
<evidence type="ECO:0000313" key="13">
    <source>
        <dbReference type="RefSeq" id="XP_047736591.1"/>
    </source>
</evidence>
<evidence type="ECO:0000256" key="6">
    <source>
        <dbReference type="ARBA" id="ARBA00023136"/>
    </source>
</evidence>
<dbReference type="GO" id="GO:0005886">
    <property type="term" value="C:plasma membrane"/>
    <property type="evidence" value="ECO:0007669"/>
    <property type="project" value="UniProtKB-SubCell"/>
</dbReference>
<sequence length="1280" mass="145426">MDTSRVMDAFQGDHTTSSPEPSGGRPGSPPEPHSPASSVSRFPAPENRDITAAGFENSTQELKVPRLVGTLFQRNEIESPENELIEKVEDETTSRSSDTCVYVSSDETKTPEPSSPYTSHFTTYRRESPSLSHLKDRSLHQTSDTCDSPAIFTADTPVSNCQNFFEVSNPGFKDPSSPSTEPTTIIGDSGTPRVSAPSSLLVRGNSTGLLRAEPGSRRGSQSPTAALTAAQGQDLLIPPAVHSPTSRESQISGRQDVQDGRAPLLKDESPERHSRSRHRTSASMWASSIRGGRQVSPMEVNNRETPATDEFHPPLTVPYGSGGAGVRGYVPHDGGPAHKTVDGHFKIKRSSDKPAVRKPVETLYFRDGVRAIDYVLVYRDGQDAETRRCRKLYEQRIVEEGLELEKEDKSVGGGGQVICFAWELQHEKLQWIGIGEDNDNPKKPDFFSRLGMKNPFMYNEKLIPPDPNFFTTNYSAEKTELWLRSCCSAIAGCGQRLCGDTNETSTSELPHGSSPLASSVLNEDRSSVHQTLDSSDPRFSRPSLLVSCAVGMHDTRVCVRLYHTIASIARTVPTPEYSISRLLSHDIYRAAFMLHDGHYEKDGPGHKMCDRRLLYLEWASIRSWYKRQPIHLVRRYFGDKMGMYFAWLGFYTQMLIPASCIGCVTFVCGLFFMNSDYNKPSKEICDDEHVRNLTMCPICDEVCGFYPLQDSCFTSKFTFLFDNPVTVFFSIAMSFWATMFLELWKRHQAVLQWQWDTGNYEEEEEVRPEFQARVKTTRVNPITRKTEPYIPFYSRASRYVAVNSIVLFMVSLMVAAVLAVMVYRMAISIVFSKMPPSLLQRNAELSAGITAAMLNLAVIYLFNFIYRKVVIVLTNIECPRTETEYEDSFTLKIFVFQFINYYSSLIYIAFFKGRFFYYPGDARARDTLLSRMRNDVCDPTGCLPELCVQLVVIMIGKQVLNNFVEIGWPVVRVWWNKKMGHHNEASELYTRWEQDYDLTPFTRLSLFDEYLEMVIQYGFVTLFVAAFPLAPLFALLNNVIEIRLDAYKYLTKCRRPRPERVQDIGIWYNILRVITYCAVLTNALVISYTSDFIPRLVYMYGYSNTTSLQGYMENALSVFNTSDYLEQLGPDPSKYPRDTWPQTCRYRGLRHPHGHPQQYDYNLQFWHVFTARLAFILIFEHVVFILTSLVSYLIPDVPAEVKVQIAREKKVEKESLFAAELLKLRQERQDLQLEAPRTRSPSFNDDLSSLRSSSRPATAAPSPRASPSLRRPSVSRYAPY</sequence>
<gene>
    <name evidence="13" type="primary">LOC108680164</name>
</gene>
<dbReference type="InterPro" id="IPR007632">
    <property type="entry name" value="Anoctamin"/>
</dbReference>
<dbReference type="InterPro" id="IPR032394">
    <property type="entry name" value="Anoct_dimer"/>
</dbReference>
<feature type="domain" description="Anoctamin transmembrane" evidence="10">
    <location>
        <begin position="633"/>
        <end position="1208"/>
    </location>
</feature>
<protein>
    <recommendedName>
        <fullName evidence="8">Anoctamin</fullName>
    </recommendedName>
</protein>
<dbReference type="Pfam" id="PF16178">
    <property type="entry name" value="Anoct_dimer"/>
    <property type="match status" value="2"/>
</dbReference>
<evidence type="ECO:0000259" key="10">
    <source>
        <dbReference type="Pfam" id="PF04547"/>
    </source>
</evidence>
<dbReference type="GeneID" id="108680164"/>
<feature type="transmembrane region" description="Helical" evidence="8">
    <location>
        <begin position="1014"/>
        <end position="1036"/>
    </location>
</feature>
<feature type="region of interest" description="Disordered" evidence="9">
    <location>
        <begin position="1"/>
        <end position="61"/>
    </location>
</feature>
<feature type="domain" description="Anoctamin dimerisation" evidence="11">
    <location>
        <begin position="364"/>
        <end position="482"/>
    </location>
</feature>
<feature type="compositionally biased region" description="Polar residues" evidence="9">
    <location>
        <begin position="243"/>
        <end position="255"/>
    </location>
</feature>
<evidence type="ECO:0000256" key="4">
    <source>
        <dbReference type="ARBA" id="ARBA00022692"/>
    </source>
</evidence>
<keyword evidence="4 8" id="KW-0812">Transmembrane</keyword>
<feature type="transmembrane region" description="Helical" evidence="8">
    <location>
        <begin position="1173"/>
        <end position="1194"/>
    </location>
</feature>
<feature type="region of interest" description="Disordered" evidence="9">
    <location>
        <begin position="1233"/>
        <end position="1280"/>
    </location>
</feature>
<feature type="region of interest" description="Disordered" evidence="9">
    <location>
        <begin position="166"/>
        <end position="200"/>
    </location>
</feature>
<dbReference type="OrthoDB" id="296386at2759"/>
<dbReference type="InterPro" id="IPR049452">
    <property type="entry name" value="Anoctamin_TM"/>
</dbReference>
<feature type="transmembrane region" description="Helical" evidence="8">
    <location>
        <begin position="889"/>
        <end position="910"/>
    </location>
</feature>
<evidence type="ECO:0000256" key="1">
    <source>
        <dbReference type="ARBA" id="ARBA00004651"/>
    </source>
</evidence>
<feature type="domain" description="Anoctamin dimerisation" evidence="11">
    <location>
        <begin position="576"/>
        <end position="630"/>
    </location>
</feature>
<evidence type="ECO:0000256" key="7">
    <source>
        <dbReference type="ARBA" id="ARBA00023180"/>
    </source>
</evidence>
<feature type="compositionally biased region" description="Basic and acidic residues" evidence="9">
    <location>
        <begin position="84"/>
        <end position="93"/>
    </location>
</feature>
<keyword evidence="7" id="KW-0325">Glycoprotein</keyword>
<dbReference type="AlphaFoldDB" id="A0A979FI24"/>
<feature type="compositionally biased region" description="Low complexity" evidence="9">
    <location>
        <begin position="1247"/>
        <end position="1280"/>
    </location>
</feature>
<feature type="compositionally biased region" description="Polar residues" evidence="9">
    <location>
        <begin position="111"/>
        <end position="122"/>
    </location>
</feature>